<evidence type="ECO:0000313" key="3">
    <source>
        <dbReference type="Proteomes" id="UP000620124"/>
    </source>
</evidence>
<feature type="region of interest" description="Disordered" evidence="1">
    <location>
        <begin position="267"/>
        <end position="296"/>
    </location>
</feature>
<dbReference type="OrthoDB" id="2755229at2759"/>
<name>A0A8H6Z431_9AGAR</name>
<organism evidence="2 3">
    <name type="scientific">Mycena venus</name>
    <dbReference type="NCBI Taxonomy" id="2733690"/>
    <lineage>
        <taxon>Eukaryota</taxon>
        <taxon>Fungi</taxon>
        <taxon>Dikarya</taxon>
        <taxon>Basidiomycota</taxon>
        <taxon>Agaricomycotina</taxon>
        <taxon>Agaricomycetes</taxon>
        <taxon>Agaricomycetidae</taxon>
        <taxon>Agaricales</taxon>
        <taxon>Marasmiineae</taxon>
        <taxon>Mycenaceae</taxon>
        <taxon>Mycena</taxon>
    </lineage>
</organism>
<dbReference type="Proteomes" id="UP000620124">
    <property type="component" value="Unassembled WGS sequence"/>
</dbReference>
<feature type="compositionally biased region" description="Low complexity" evidence="1">
    <location>
        <begin position="286"/>
        <end position="296"/>
    </location>
</feature>
<evidence type="ECO:0000256" key="1">
    <source>
        <dbReference type="SAM" id="MobiDB-lite"/>
    </source>
</evidence>
<reference evidence="2" key="1">
    <citation type="submission" date="2020-05" db="EMBL/GenBank/DDBJ databases">
        <title>Mycena genomes resolve the evolution of fungal bioluminescence.</title>
        <authorList>
            <person name="Tsai I.J."/>
        </authorList>
    </citation>
    <scope>NUCLEOTIDE SEQUENCE</scope>
    <source>
        <strain evidence="2">CCC161011</strain>
    </source>
</reference>
<dbReference type="AlphaFoldDB" id="A0A8H6Z431"/>
<proteinExistence type="predicted"/>
<dbReference type="EMBL" id="JACAZI010000001">
    <property type="protein sequence ID" value="KAF7372210.1"/>
    <property type="molecule type" value="Genomic_DNA"/>
</dbReference>
<evidence type="ECO:0000313" key="2">
    <source>
        <dbReference type="EMBL" id="KAF7372210.1"/>
    </source>
</evidence>
<comment type="caution">
    <text evidence="2">The sequence shown here is derived from an EMBL/GenBank/DDBJ whole genome shotgun (WGS) entry which is preliminary data.</text>
</comment>
<keyword evidence="3" id="KW-1185">Reference proteome</keyword>
<feature type="compositionally biased region" description="Basic and acidic residues" evidence="1">
    <location>
        <begin position="268"/>
        <end position="277"/>
    </location>
</feature>
<protein>
    <submittedName>
        <fullName evidence="2">Uncharacterized protein</fullName>
    </submittedName>
</protein>
<accession>A0A8H6Z431</accession>
<sequence length="296" mass="32381">MAHENPHTKMTRPDPAPAVLPDADKLAILFTNAQFPRIGVVYSRLTKNMQDDGVEAVGSIRNTLAVVPFGAGAEFYKNNRHANRDVEKFLHSLPYGTTGIDVAMPTAKHTPKGTFDGPYPMVLTGCSEDLAKFLVWNRTFAINDKVTFNVFMNSHSTATLYLLGAAVVPGSGKQRVVEATKSFCLTYIETDDHRGDRAPVYQLTAKPISSDPDVHLGYHAIIINKRWVDWSWCLSKMHPAHNCNLPAINGWLGLKPDNAARHAARIAKMKEKEESNSKGKGKAKGRPAAGGIPPGL</sequence>
<gene>
    <name evidence="2" type="ORF">MVEN_00080300</name>
</gene>